<reference evidence="9" key="2">
    <citation type="submission" date="2021-01" db="UniProtKB">
        <authorList>
            <consortium name="EnsemblMetazoa"/>
        </authorList>
    </citation>
    <scope>IDENTIFICATION</scope>
</reference>
<keyword evidence="5" id="KW-0325">Glycoprotein</keyword>
<organism evidence="9 10">
    <name type="scientific">Strongylocentrotus purpuratus</name>
    <name type="common">Purple sea urchin</name>
    <dbReference type="NCBI Taxonomy" id="7668"/>
    <lineage>
        <taxon>Eukaryota</taxon>
        <taxon>Metazoa</taxon>
        <taxon>Echinodermata</taxon>
        <taxon>Eleutherozoa</taxon>
        <taxon>Echinozoa</taxon>
        <taxon>Echinoidea</taxon>
        <taxon>Euechinoidea</taxon>
        <taxon>Echinacea</taxon>
        <taxon>Camarodonta</taxon>
        <taxon>Echinidea</taxon>
        <taxon>Strongylocentrotidae</taxon>
        <taxon>Strongylocentrotus</taxon>
    </lineage>
</organism>
<comment type="caution">
    <text evidence="6">Lacks conserved residue(s) required for the propagation of feature annotation.</text>
</comment>
<dbReference type="OrthoDB" id="9991441at2759"/>
<dbReference type="Proteomes" id="UP000007110">
    <property type="component" value="Unassembled WGS sequence"/>
</dbReference>
<evidence type="ECO:0000256" key="2">
    <source>
        <dbReference type="ARBA" id="ARBA00022729"/>
    </source>
</evidence>
<sequence>MEEKSSHYIVLFIGLFLCLLNSGGVSSSCDNINEIDFAEFTYEPEGLAPHPEGTVALIECGVLYQIVPTAFERTTCTNGSWTGPLPRCRHVPRNCQRHKGLVQIYGRDCQTRCRNRLEGGCTGDRRCHCDGVCGWSCISISIQCHRLETPPHALPGPCSPPYNTGKMCTYSCMAGYTKIGGDNRRICDEHGEWIGIPIRCERAIQCHRLETPPHALPGPCSPPYNTGKMCTYSCMAGYTKIGGDNRRICDEHGEWIGIPIRCERAIQCHRLETPPHALPGPCSPPYNTGKMCTYSCMAGYTKIGGDNRRICDEHGEWIGIPIRCERDSGTRTASSCNPDLAFLDPL</sequence>
<feature type="chain" id="PRO_5029605500" description="Sushi domain-containing protein" evidence="7">
    <location>
        <begin position="28"/>
        <end position="346"/>
    </location>
</feature>
<dbReference type="PROSITE" id="PS51257">
    <property type="entry name" value="PROKAR_LIPOPROTEIN"/>
    <property type="match status" value="1"/>
</dbReference>
<proteinExistence type="predicted"/>
<feature type="disulfide bond" evidence="6">
    <location>
        <begin position="206"/>
        <end position="249"/>
    </location>
</feature>
<dbReference type="EnsemblMetazoa" id="XM_030987534">
    <property type="protein sequence ID" value="XP_030843394"/>
    <property type="gene ID" value="LOC115918216"/>
</dbReference>
<dbReference type="SUPFAM" id="SSF57535">
    <property type="entry name" value="Complement control module/SCR domain"/>
    <property type="match status" value="4"/>
</dbReference>
<feature type="domain" description="Sushi" evidence="8">
    <location>
        <begin position="27"/>
        <end position="90"/>
    </location>
</feature>
<reference evidence="10" key="1">
    <citation type="submission" date="2015-02" db="EMBL/GenBank/DDBJ databases">
        <title>Genome sequencing for Strongylocentrotus purpuratus.</title>
        <authorList>
            <person name="Murali S."/>
            <person name="Liu Y."/>
            <person name="Vee V."/>
            <person name="English A."/>
            <person name="Wang M."/>
            <person name="Skinner E."/>
            <person name="Han Y."/>
            <person name="Muzny D.M."/>
            <person name="Worley K.C."/>
            <person name="Gibbs R.A."/>
        </authorList>
    </citation>
    <scope>NUCLEOTIDE SEQUENCE</scope>
</reference>
<feature type="domain" description="Sushi" evidence="8">
    <location>
        <begin position="142"/>
        <end position="202"/>
    </location>
</feature>
<dbReference type="InterPro" id="IPR000436">
    <property type="entry name" value="Sushi_SCR_CCP_dom"/>
</dbReference>
<evidence type="ECO:0000313" key="9">
    <source>
        <dbReference type="EnsemblMetazoa" id="XP_030843394"/>
    </source>
</evidence>
<protein>
    <recommendedName>
        <fullName evidence="8">Sushi domain-containing protein</fullName>
    </recommendedName>
</protein>
<dbReference type="InterPro" id="IPR035976">
    <property type="entry name" value="Sushi/SCR/CCP_sf"/>
</dbReference>
<keyword evidence="1 6" id="KW-0768">Sushi</keyword>
<feature type="domain" description="Sushi" evidence="8">
    <location>
        <begin position="266"/>
        <end position="326"/>
    </location>
</feature>
<keyword evidence="2 7" id="KW-0732">Signal</keyword>
<dbReference type="PROSITE" id="PS50923">
    <property type="entry name" value="SUSHI"/>
    <property type="match status" value="4"/>
</dbReference>
<dbReference type="CDD" id="cd00033">
    <property type="entry name" value="CCP"/>
    <property type="match status" value="3"/>
</dbReference>
<keyword evidence="10" id="KW-1185">Reference proteome</keyword>
<keyword evidence="3" id="KW-0677">Repeat</keyword>
<evidence type="ECO:0000256" key="3">
    <source>
        <dbReference type="ARBA" id="ARBA00022737"/>
    </source>
</evidence>
<dbReference type="AlphaFoldDB" id="A0A7M7NXZ5"/>
<feature type="disulfide bond" evidence="6">
    <location>
        <begin position="144"/>
        <end position="187"/>
    </location>
</feature>
<name>A0A7M7NXZ5_STRPU</name>
<dbReference type="SMART" id="SM00032">
    <property type="entry name" value="CCP"/>
    <property type="match status" value="4"/>
</dbReference>
<evidence type="ECO:0000256" key="1">
    <source>
        <dbReference type="ARBA" id="ARBA00022659"/>
    </source>
</evidence>
<feature type="signal peptide" evidence="7">
    <location>
        <begin position="1"/>
        <end position="27"/>
    </location>
</feature>
<evidence type="ECO:0000256" key="4">
    <source>
        <dbReference type="ARBA" id="ARBA00023157"/>
    </source>
</evidence>
<evidence type="ECO:0000256" key="5">
    <source>
        <dbReference type="ARBA" id="ARBA00023180"/>
    </source>
</evidence>
<accession>A0A7M7NXZ5</accession>
<dbReference type="Pfam" id="PF00084">
    <property type="entry name" value="Sushi"/>
    <property type="match status" value="4"/>
</dbReference>
<dbReference type="FunFam" id="2.10.70.10:FF:000166">
    <property type="entry name" value="Uncharacterized protein"/>
    <property type="match status" value="3"/>
</dbReference>
<evidence type="ECO:0000313" key="10">
    <source>
        <dbReference type="Proteomes" id="UP000007110"/>
    </source>
</evidence>
<keyword evidence="4 6" id="KW-1015">Disulfide bond</keyword>
<dbReference type="RefSeq" id="XP_030843394.1">
    <property type="nucleotide sequence ID" value="XM_030987534.1"/>
</dbReference>
<dbReference type="OMA" id="ICHENQM"/>
<dbReference type="Gene3D" id="2.10.70.10">
    <property type="entry name" value="Complement Module, domain 1"/>
    <property type="match status" value="4"/>
</dbReference>
<dbReference type="PANTHER" id="PTHR46393">
    <property type="entry name" value="SUSHI DOMAIN-CONTAINING PROTEIN"/>
    <property type="match status" value="1"/>
</dbReference>
<dbReference type="PANTHER" id="PTHR46393:SF7">
    <property type="entry name" value="COMPLEMENT C2"/>
    <property type="match status" value="1"/>
</dbReference>
<evidence type="ECO:0000256" key="7">
    <source>
        <dbReference type="SAM" id="SignalP"/>
    </source>
</evidence>
<evidence type="ECO:0000259" key="8">
    <source>
        <dbReference type="PROSITE" id="PS50923"/>
    </source>
</evidence>
<feature type="domain" description="Sushi" evidence="8">
    <location>
        <begin position="204"/>
        <end position="264"/>
    </location>
</feature>
<dbReference type="KEGG" id="spu:115918216"/>
<dbReference type="InParanoid" id="A0A7M7NXZ5"/>
<feature type="disulfide bond" evidence="6">
    <location>
        <begin position="268"/>
        <end position="311"/>
    </location>
</feature>
<dbReference type="GeneID" id="115918216"/>
<evidence type="ECO:0000256" key="6">
    <source>
        <dbReference type="PROSITE-ProRule" id="PRU00302"/>
    </source>
</evidence>